<gene>
    <name evidence="5" type="ORF">FHS28_002928</name>
</gene>
<feature type="domain" description="HTH lacI-type" evidence="4">
    <location>
        <begin position="10"/>
        <end position="64"/>
    </location>
</feature>
<dbReference type="InterPro" id="IPR000843">
    <property type="entry name" value="HTH_LacI"/>
</dbReference>
<dbReference type="Pfam" id="PF00356">
    <property type="entry name" value="LacI"/>
    <property type="match status" value="1"/>
</dbReference>
<dbReference type="RefSeq" id="WP_088451709.1">
    <property type="nucleotide sequence ID" value="NZ_JACHXO010000005.1"/>
</dbReference>
<dbReference type="SMART" id="SM00354">
    <property type="entry name" value="HTH_LACI"/>
    <property type="match status" value="1"/>
</dbReference>
<protein>
    <submittedName>
        <fullName evidence="5">LacI family gluconate utilization system Gnt-I transcriptional repressor</fullName>
    </submittedName>
</protein>
<evidence type="ECO:0000256" key="3">
    <source>
        <dbReference type="ARBA" id="ARBA00023163"/>
    </source>
</evidence>
<dbReference type="InterPro" id="IPR028082">
    <property type="entry name" value="Peripla_BP_I"/>
</dbReference>
<name>A0ABR6GV19_9BURK</name>
<evidence type="ECO:0000313" key="6">
    <source>
        <dbReference type="Proteomes" id="UP000574369"/>
    </source>
</evidence>
<dbReference type="Proteomes" id="UP000574369">
    <property type="component" value="Unassembled WGS sequence"/>
</dbReference>
<dbReference type="SUPFAM" id="SSF47413">
    <property type="entry name" value="lambda repressor-like DNA-binding domains"/>
    <property type="match status" value="1"/>
</dbReference>
<evidence type="ECO:0000259" key="4">
    <source>
        <dbReference type="PROSITE" id="PS50932"/>
    </source>
</evidence>
<sequence length="336" mass="36065">MRKRRATERPTLADVAAQARVSAITVSRYFNAPARVGADARQRIKAAVEALNYVPNLAAGGLASAHNKVVAMVVPNISGPIFAQTLQSLSDGLSEAGYQLLLASSYFSLEAEERAVRAFLGWQPAALVLTSRHHSAGTERLIESAGVPVMETWDLAQRRTPFQIGFSHRQVGRDGVQYLQERGYQRIAFVHNSAAGDLSARERCEGYADALKAAGRTPFFVTPTEPDPLAAGAQALTLLLEQQPRPDAAFFANDNLACGALLAAQRQGLRVPAELALFGFGDYAFADKLLPSLSTIRPPAREIGHCAARHILTLAEGGEPPRLTALACEVIARESA</sequence>
<keyword evidence="2" id="KW-0238">DNA-binding</keyword>
<accession>A0ABR6GV19</accession>
<keyword evidence="1" id="KW-0805">Transcription regulation</keyword>
<dbReference type="InterPro" id="IPR046335">
    <property type="entry name" value="LacI/GalR-like_sensor"/>
</dbReference>
<keyword evidence="6" id="KW-1185">Reference proteome</keyword>
<dbReference type="CDD" id="cd01575">
    <property type="entry name" value="PBP1_GntR"/>
    <property type="match status" value="1"/>
</dbReference>
<evidence type="ECO:0000256" key="2">
    <source>
        <dbReference type="ARBA" id="ARBA00023125"/>
    </source>
</evidence>
<dbReference type="SUPFAM" id="SSF53822">
    <property type="entry name" value="Periplasmic binding protein-like I"/>
    <property type="match status" value="1"/>
</dbReference>
<keyword evidence="3" id="KW-0804">Transcription</keyword>
<comment type="caution">
    <text evidence="5">The sequence shown here is derived from an EMBL/GenBank/DDBJ whole genome shotgun (WGS) entry which is preliminary data.</text>
</comment>
<dbReference type="Pfam" id="PF13377">
    <property type="entry name" value="Peripla_BP_3"/>
    <property type="match status" value="1"/>
</dbReference>
<dbReference type="Gene3D" id="3.40.50.2300">
    <property type="match status" value="2"/>
</dbReference>
<dbReference type="PROSITE" id="PS50932">
    <property type="entry name" value="HTH_LACI_2"/>
    <property type="match status" value="1"/>
</dbReference>
<dbReference type="InterPro" id="IPR010982">
    <property type="entry name" value="Lambda_DNA-bd_dom_sf"/>
</dbReference>
<organism evidence="5 6">
    <name type="scientific">Roseateles terrae</name>
    <dbReference type="NCBI Taxonomy" id="431060"/>
    <lineage>
        <taxon>Bacteria</taxon>
        <taxon>Pseudomonadati</taxon>
        <taxon>Pseudomonadota</taxon>
        <taxon>Betaproteobacteria</taxon>
        <taxon>Burkholderiales</taxon>
        <taxon>Sphaerotilaceae</taxon>
        <taxon>Roseateles</taxon>
    </lineage>
</organism>
<reference evidence="5 6" key="1">
    <citation type="submission" date="2020-08" db="EMBL/GenBank/DDBJ databases">
        <title>Genomic Encyclopedia of Type Strains, Phase III (KMG-III): the genomes of soil and plant-associated and newly described type strains.</title>
        <authorList>
            <person name="Whitman W."/>
        </authorList>
    </citation>
    <scope>NUCLEOTIDE SEQUENCE [LARGE SCALE GENOMIC DNA]</scope>
    <source>
        <strain evidence="5 6">CECT 7247</strain>
    </source>
</reference>
<evidence type="ECO:0000313" key="5">
    <source>
        <dbReference type="EMBL" id="MBB3195522.1"/>
    </source>
</evidence>
<dbReference type="Gene3D" id="1.10.260.40">
    <property type="entry name" value="lambda repressor-like DNA-binding domains"/>
    <property type="match status" value="1"/>
</dbReference>
<dbReference type="CDD" id="cd01392">
    <property type="entry name" value="HTH_LacI"/>
    <property type="match status" value="1"/>
</dbReference>
<proteinExistence type="predicted"/>
<dbReference type="PANTHER" id="PTHR30146:SF33">
    <property type="entry name" value="TRANSCRIPTIONAL REGULATOR"/>
    <property type="match status" value="1"/>
</dbReference>
<dbReference type="EMBL" id="JACHXO010000005">
    <property type="protein sequence ID" value="MBB3195522.1"/>
    <property type="molecule type" value="Genomic_DNA"/>
</dbReference>
<evidence type="ECO:0000256" key="1">
    <source>
        <dbReference type="ARBA" id="ARBA00023015"/>
    </source>
</evidence>
<dbReference type="PANTHER" id="PTHR30146">
    <property type="entry name" value="LACI-RELATED TRANSCRIPTIONAL REPRESSOR"/>
    <property type="match status" value="1"/>
</dbReference>